<proteinExistence type="predicted"/>
<keyword evidence="3" id="KW-1185">Reference proteome</keyword>
<dbReference type="EMBL" id="CP075584">
    <property type="protein sequence ID" value="WBM80865.1"/>
    <property type="molecule type" value="Genomic_DNA"/>
</dbReference>
<dbReference type="RefSeq" id="WP_281535574.1">
    <property type="nucleotide sequence ID" value="NZ_CP075584.1"/>
</dbReference>
<feature type="domain" description="Bacterial transcriptional activator" evidence="1">
    <location>
        <begin position="63"/>
        <end position="198"/>
    </location>
</feature>
<sequence>MAYLLSTERPPSRRQLAALLFGEADDPLRALRWSIAEIRRALGPDGSIVGDPVVLRMPPHATVDVSVVTRGEWAAAVRLPGLGLEFLEGATFRDAAPFETWLLSERRRLAAAAEAILHEAALGMMSRGDLKPAIGCAVRLIGMNPLDENHQSLLIRLYRLTGDDEAARRQFDACAELFVAELGVDPGTAVQAALRTRRVHVDGTADAASIAATVEAGRSAVGAGAVEAGVQTLRRGVALADTGSSGRLKILARLALAEALVHSLRGQDEEGLAALHAADEVARELHDPGLAAEARAEIGYVDFLRARYDRADVWLTDARRLGRNSLALAAKADMYRGAVESDRGDYPAARRHLSRAVDAARSAGEVRLESFALAMLGRFHVLRHDFDAAADSLDLALELCERSHWLAFVPWPQALRGEVELGRTEPELAAAFFDQAFARACQLGDPCWEGISARGRALAAEATGESDRAFEILADARIRSNRLADPYVWLDAHILDAQCSLGLRHGHPETASWVAALGALASRTGMKEFVVRSLLHAEALGDDNAGRAARLLGAEIDNPALAALLSVGG</sequence>
<dbReference type="InterPro" id="IPR051677">
    <property type="entry name" value="AfsR-DnrI-RedD_regulator"/>
</dbReference>
<evidence type="ECO:0000313" key="2">
    <source>
        <dbReference type="EMBL" id="WBM80865.1"/>
    </source>
</evidence>
<dbReference type="InterPro" id="IPR011990">
    <property type="entry name" value="TPR-like_helical_dom_sf"/>
</dbReference>
<dbReference type="PANTHER" id="PTHR35807">
    <property type="entry name" value="TRANSCRIPTIONAL REGULATOR REDD-RELATED"/>
    <property type="match status" value="1"/>
</dbReference>
<dbReference type="SMART" id="SM01043">
    <property type="entry name" value="BTAD"/>
    <property type="match status" value="1"/>
</dbReference>
<dbReference type="Gene3D" id="1.25.40.10">
    <property type="entry name" value="Tetratricopeptide repeat domain"/>
    <property type="match status" value="2"/>
</dbReference>
<dbReference type="Pfam" id="PF03704">
    <property type="entry name" value="BTAD"/>
    <property type="match status" value="1"/>
</dbReference>
<dbReference type="InterPro" id="IPR005158">
    <property type="entry name" value="BTAD"/>
</dbReference>
<name>A0ABY7NEE0_9MICO</name>
<gene>
    <name evidence="2" type="ORF">KIV56_06010</name>
</gene>
<evidence type="ECO:0000313" key="3">
    <source>
        <dbReference type="Proteomes" id="UP001212421"/>
    </source>
</evidence>
<reference evidence="2 3" key="1">
    <citation type="submission" date="2021-05" db="EMBL/GenBank/DDBJ databases">
        <authorList>
            <person name="Kumar R."/>
            <person name="Kumar A."/>
            <person name="Mukhia S."/>
        </authorList>
    </citation>
    <scope>NUCLEOTIDE SEQUENCE [LARGE SCALE GENOMIC DNA]</scope>
    <source>
        <strain evidence="2 3">ERMR7:08</strain>
    </source>
</reference>
<protein>
    <recommendedName>
        <fullName evidence="1">Bacterial transcriptional activator domain-containing protein</fullName>
    </recommendedName>
</protein>
<accession>A0ABY7NEE0</accession>
<dbReference type="SUPFAM" id="SSF48452">
    <property type="entry name" value="TPR-like"/>
    <property type="match status" value="3"/>
</dbReference>
<organism evidence="2 3">
    <name type="scientific">Cryobacterium breve</name>
    <dbReference type="NCBI Taxonomy" id="1259258"/>
    <lineage>
        <taxon>Bacteria</taxon>
        <taxon>Bacillati</taxon>
        <taxon>Actinomycetota</taxon>
        <taxon>Actinomycetes</taxon>
        <taxon>Micrococcales</taxon>
        <taxon>Microbacteriaceae</taxon>
        <taxon>Cryobacterium</taxon>
    </lineage>
</organism>
<dbReference type="Proteomes" id="UP001212421">
    <property type="component" value="Chromosome"/>
</dbReference>
<evidence type="ECO:0000259" key="1">
    <source>
        <dbReference type="SMART" id="SM01043"/>
    </source>
</evidence>